<name>A0A7S4CXY2_9EUGL</name>
<sequence length="107" mass="11711">MRCIPLLRVGAIRQADELCGIHLTTPLPPCPSLGTVEEDCRSPRLLGLEGAFARCDTFVPNIPQFHPPVEKPPKQTKINPIDPIEVCSACSLPTKGTSSTLWHKQEV</sequence>
<dbReference type="EMBL" id="HBJA01059577">
    <property type="protein sequence ID" value="CAE0809959.1"/>
    <property type="molecule type" value="Transcribed_RNA"/>
</dbReference>
<gene>
    <name evidence="1" type="ORF">EGYM00163_LOCUS21093</name>
</gene>
<evidence type="ECO:0000313" key="1">
    <source>
        <dbReference type="EMBL" id="CAE0809959.1"/>
    </source>
</evidence>
<accession>A0A7S4CXY2</accession>
<organism evidence="1">
    <name type="scientific">Eutreptiella gymnastica</name>
    <dbReference type="NCBI Taxonomy" id="73025"/>
    <lineage>
        <taxon>Eukaryota</taxon>
        <taxon>Discoba</taxon>
        <taxon>Euglenozoa</taxon>
        <taxon>Euglenida</taxon>
        <taxon>Spirocuta</taxon>
        <taxon>Euglenophyceae</taxon>
        <taxon>Eutreptiales</taxon>
        <taxon>Eutreptiaceae</taxon>
        <taxon>Eutreptiella</taxon>
    </lineage>
</organism>
<proteinExistence type="predicted"/>
<protein>
    <submittedName>
        <fullName evidence="1">Uncharacterized protein</fullName>
    </submittedName>
</protein>
<reference evidence="1" key="1">
    <citation type="submission" date="2021-01" db="EMBL/GenBank/DDBJ databases">
        <authorList>
            <person name="Corre E."/>
            <person name="Pelletier E."/>
            <person name="Niang G."/>
            <person name="Scheremetjew M."/>
            <person name="Finn R."/>
            <person name="Kale V."/>
            <person name="Holt S."/>
            <person name="Cochrane G."/>
            <person name="Meng A."/>
            <person name="Brown T."/>
            <person name="Cohen L."/>
        </authorList>
    </citation>
    <scope>NUCLEOTIDE SEQUENCE</scope>
    <source>
        <strain evidence="1">CCMP1594</strain>
    </source>
</reference>
<dbReference type="AlphaFoldDB" id="A0A7S4CXY2"/>